<accession>B0BZ54</accession>
<dbReference type="STRING" id="329726.AM1_4523"/>
<sequence length="108" mass="11979">MPQKSGLTFAIQNSNGEHLGFLLMVGNTVGDCIFRSLPASADNLDTPETKHLFALQNQGEFSWEMQQDKTITVFNQSGKQVAWVNGTELKMDKFQLTLVDASNAKSRD</sequence>
<name>B0BZ54_ACAM1</name>
<evidence type="ECO:0000313" key="1">
    <source>
        <dbReference type="EMBL" id="ABW29499.1"/>
    </source>
</evidence>
<dbReference type="HOGENOM" id="CLU_2191181_0_0_3"/>
<gene>
    <name evidence="1" type="ordered locus">AM1_4523</name>
</gene>
<organism evidence="1 2">
    <name type="scientific">Acaryochloris marina (strain MBIC 11017)</name>
    <dbReference type="NCBI Taxonomy" id="329726"/>
    <lineage>
        <taxon>Bacteria</taxon>
        <taxon>Bacillati</taxon>
        <taxon>Cyanobacteriota</taxon>
        <taxon>Cyanophyceae</taxon>
        <taxon>Acaryochloridales</taxon>
        <taxon>Acaryochloridaceae</taxon>
        <taxon>Acaryochloris</taxon>
    </lineage>
</organism>
<dbReference type="KEGG" id="amr:AM1_4523"/>
<protein>
    <submittedName>
        <fullName evidence="1">Uncharacterized protein</fullName>
    </submittedName>
</protein>
<reference evidence="1 2" key="1">
    <citation type="journal article" date="2008" name="Proc. Natl. Acad. Sci. U.S.A.">
        <title>Niche adaptation and genome expansion in the chlorophyll d-producing cyanobacterium Acaryochloris marina.</title>
        <authorList>
            <person name="Swingley W.D."/>
            <person name="Chen M."/>
            <person name="Cheung P.C."/>
            <person name="Conrad A.L."/>
            <person name="Dejesa L.C."/>
            <person name="Hao J."/>
            <person name="Honchak B.M."/>
            <person name="Karbach L.E."/>
            <person name="Kurdoglu A."/>
            <person name="Lahiri S."/>
            <person name="Mastrian S.D."/>
            <person name="Miyashita H."/>
            <person name="Page L."/>
            <person name="Ramakrishna P."/>
            <person name="Satoh S."/>
            <person name="Sattley W.M."/>
            <person name="Shimada Y."/>
            <person name="Taylor H.L."/>
            <person name="Tomo T."/>
            <person name="Tsuchiya T."/>
            <person name="Wang Z.T."/>
            <person name="Raymond J."/>
            <person name="Mimuro M."/>
            <person name="Blankenship R.E."/>
            <person name="Touchman J.W."/>
        </authorList>
    </citation>
    <scope>NUCLEOTIDE SEQUENCE [LARGE SCALE GENOMIC DNA]</scope>
    <source>
        <strain evidence="2">MBIC 11017</strain>
    </source>
</reference>
<keyword evidence="2" id="KW-1185">Reference proteome</keyword>
<dbReference type="Proteomes" id="UP000000268">
    <property type="component" value="Chromosome"/>
</dbReference>
<proteinExistence type="predicted"/>
<dbReference type="AlphaFoldDB" id="B0BZ54"/>
<dbReference type="EMBL" id="CP000828">
    <property type="protein sequence ID" value="ABW29499.1"/>
    <property type="molecule type" value="Genomic_DNA"/>
</dbReference>
<evidence type="ECO:0000313" key="2">
    <source>
        <dbReference type="Proteomes" id="UP000000268"/>
    </source>
</evidence>